<dbReference type="PROSITE" id="PS51819">
    <property type="entry name" value="VOC"/>
    <property type="match status" value="1"/>
</dbReference>
<dbReference type="Gene3D" id="3.10.180.10">
    <property type="entry name" value="2,3-Dihydroxybiphenyl 1,2-Dioxygenase, domain 1"/>
    <property type="match status" value="1"/>
</dbReference>
<dbReference type="InterPro" id="IPR029068">
    <property type="entry name" value="Glyas_Bleomycin-R_OHBP_Dase"/>
</dbReference>
<dbReference type="PANTHER" id="PTHR35908:SF1">
    <property type="entry name" value="CONSERVED PROTEIN"/>
    <property type="match status" value="1"/>
</dbReference>
<dbReference type="EMBL" id="JAMRXG010000007">
    <property type="protein sequence ID" value="MCM6775251.1"/>
    <property type="molecule type" value="Genomic_DNA"/>
</dbReference>
<keyword evidence="3" id="KW-1185">Reference proteome</keyword>
<comment type="caution">
    <text evidence="2">The sequence shown here is derived from an EMBL/GenBank/DDBJ whole genome shotgun (WGS) entry which is preliminary data.</text>
</comment>
<evidence type="ECO:0000259" key="1">
    <source>
        <dbReference type="PROSITE" id="PS51819"/>
    </source>
</evidence>
<gene>
    <name evidence="2" type="ORF">NDR86_17400</name>
</gene>
<accession>A0A9X2E7X4</accession>
<proteinExistence type="predicted"/>
<dbReference type="CDD" id="cd06587">
    <property type="entry name" value="VOC"/>
    <property type="match status" value="1"/>
</dbReference>
<evidence type="ECO:0000313" key="3">
    <source>
        <dbReference type="Proteomes" id="UP001139157"/>
    </source>
</evidence>
<organism evidence="2 3">
    <name type="scientific">Nocardia pulmonis</name>
    <dbReference type="NCBI Taxonomy" id="2951408"/>
    <lineage>
        <taxon>Bacteria</taxon>
        <taxon>Bacillati</taxon>
        <taxon>Actinomycetota</taxon>
        <taxon>Actinomycetes</taxon>
        <taxon>Mycobacteriales</taxon>
        <taxon>Nocardiaceae</taxon>
        <taxon>Nocardia</taxon>
    </lineage>
</organism>
<dbReference type="Proteomes" id="UP001139157">
    <property type="component" value="Unassembled WGS sequence"/>
</dbReference>
<feature type="domain" description="VOC" evidence="1">
    <location>
        <begin position="5"/>
        <end position="119"/>
    </location>
</feature>
<dbReference type="InterPro" id="IPR037523">
    <property type="entry name" value="VOC_core"/>
</dbReference>
<dbReference type="SUPFAM" id="SSF54593">
    <property type="entry name" value="Glyoxalase/Bleomycin resistance protein/Dihydroxybiphenyl dioxygenase"/>
    <property type="match status" value="1"/>
</dbReference>
<dbReference type="RefSeq" id="WP_251913344.1">
    <property type="nucleotide sequence ID" value="NZ_JAMRXG010000007.1"/>
</dbReference>
<reference evidence="2" key="1">
    <citation type="submission" date="2022-06" db="EMBL/GenBank/DDBJ databases">
        <title>Novel species in genus nocardia.</title>
        <authorList>
            <person name="Li F."/>
        </authorList>
    </citation>
    <scope>NUCLEOTIDE SEQUENCE</scope>
    <source>
        <strain evidence="2">CDC141</strain>
    </source>
</reference>
<dbReference type="InterPro" id="IPR041581">
    <property type="entry name" value="Glyoxalase_6"/>
</dbReference>
<evidence type="ECO:0000313" key="2">
    <source>
        <dbReference type="EMBL" id="MCM6775251.1"/>
    </source>
</evidence>
<dbReference type="PANTHER" id="PTHR35908">
    <property type="entry name" value="HYPOTHETICAL FUSION PROTEIN"/>
    <property type="match status" value="1"/>
</dbReference>
<name>A0A9X2E7X4_9NOCA</name>
<dbReference type="Pfam" id="PF18029">
    <property type="entry name" value="Glyoxalase_6"/>
    <property type="match status" value="1"/>
</dbReference>
<sequence>MSFARLALISLDCADEEELASFWARLLGGEIVYRTDNVALVHAERAALTAIRVPDYRPPSWPDGPRPKHIHLDLVVDDLDAGQREAVRLGARVAAVQPGPERWRVLFDPAGHPFCLTTHLPLLPLSGPAGRK</sequence>
<protein>
    <submittedName>
        <fullName evidence="2">VOC family protein</fullName>
    </submittedName>
</protein>
<dbReference type="AlphaFoldDB" id="A0A9X2E7X4"/>